<sequence length="451" mass="49379">MKIKYIFRYLVVASLMLHFTACTDTEVEQKFDKTPTERLNAQKSELQEVLLTSPDGWKAVYFTDNKQLGGFTHLFKFTADGKVEMASDFNTTSTPKFTSDYDIQLGSTVSLVFTTKNRIHLLSDSSPAAAPTAALRGKGYLGDFQFLYYGQDNGQLIFKANRTAGDSNSSEIRFVKATSQDWDDLSKNFLMIPNVIGSNVFGANRGLEIIDGTTKKTYDFNPYTTITRFGSYTDITSNNGIGIGYSPNGIVISPAIKVGDQMLSNFIFNSADGSFTATGTNGASASIKYSNTPFVISDDYKNFAPGQPQRVVGYIAPNLTAAQSNSVLCRNLIDKINAGLPATQSLARVQVVFNNAVNGTYIQYLFNGGKATITHFVTTEVNEANKTIILTDDGWTHNAATIAILKDLDAQLTNPEGLYIKKEAFTIVASNKIYTLANASNNGFRITTYQL</sequence>
<feature type="signal peptide" evidence="1">
    <location>
        <begin position="1"/>
        <end position="23"/>
    </location>
</feature>
<gene>
    <name evidence="2" type="ORF">JI750_13325</name>
</gene>
<comment type="caution">
    <text evidence="2">The sequence shown here is derived from an EMBL/GenBank/DDBJ whole genome shotgun (WGS) entry which is preliminary data.</text>
</comment>
<proteinExistence type="predicted"/>
<dbReference type="EMBL" id="JAERSF010000002">
    <property type="protein sequence ID" value="MBL0737880.1"/>
    <property type="molecule type" value="Genomic_DNA"/>
</dbReference>
<evidence type="ECO:0000313" key="3">
    <source>
        <dbReference type="Proteomes" id="UP000603728"/>
    </source>
</evidence>
<name>A0ABS1KEP1_9FLAO</name>
<keyword evidence="1" id="KW-0732">Signal</keyword>
<organism evidence="2 3">
    <name type="scientific">Flavobacterium tagetis</name>
    <dbReference type="NCBI Taxonomy" id="2801336"/>
    <lineage>
        <taxon>Bacteria</taxon>
        <taxon>Pseudomonadati</taxon>
        <taxon>Bacteroidota</taxon>
        <taxon>Flavobacteriia</taxon>
        <taxon>Flavobacteriales</taxon>
        <taxon>Flavobacteriaceae</taxon>
        <taxon>Flavobacterium</taxon>
    </lineage>
</organism>
<reference evidence="2 3" key="1">
    <citation type="submission" date="2021-01" db="EMBL/GenBank/DDBJ databases">
        <title>Genome seq and assembly of Flavobacterium sp. GN10.</title>
        <authorList>
            <person name="Chhetri G."/>
        </authorList>
    </citation>
    <scope>NUCLEOTIDE SEQUENCE [LARGE SCALE GENOMIC DNA]</scope>
    <source>
        <strain evidence="2 3">GN10</strain>
    </source>
</reference>
<accession>A0ABS1KEP1</accession>
<dbReference type="Proteomes" id="UP000603728">
    <property type="component" value="Unassembled WGS sequence"/>
</dbReference>
<dbReference type="InterPro" id="IPR025396">
    <property type="entry name" value="DUF4302"/>
</dbReference>
<protein>
    <submittedName>
        <fullName evidence="2">DUF4302 domain-containing protein</fullName>
    </submittedName>
</protein>
<keyword evidence="3" id="KW-1185">Reference proteome</keyword>
<dbReference type="RefSeq" id="WP_202002628.1">
    <property type="nucleotide sequence ID" value="NZ_JAERSF010000002.1"/>
</dbReference>
<feature type="chain" id="PRO_5045327270" evidence="1">
    <location>
        <begin position="24"/>
        <end position="451"/>
    </location>
</feature>
<dbReference type="Pfam" id="PF14135">
    <property type="entry name" value="DUF4302"/>
    <property type="match status" value="1"/>
</dbReference>
<evidence type="ECO:0000313" key="2">
    <source>
        <dbReference type="EMBL" id="MBL0737880.1"/>
    </source>
</evidence>
<evidence type="ECO:0000256" key="1">
    <source>
        <dbReference type="SAM" id="SignalP"/>
    </source>
</evidence>